<reference evidence="3 5" key="2">
    <citation type="journal article" date="2011" name="Mol. Biol. Evol.">
        <title>Comparative genomic analysis of fruiting body formation in Myxococcales.</title>
        <authorList>
            <person name="Huntley S."/>
            <person name="Hamann N."/>
            <person name="Wegener-Feldbrugge S."/>
            <person name="Treuner-Lange A."/>
            <person name="Kube M."/>
            <person name="Reinhardt R."/>
            <person name="Klages S."/>
            <person name="Muller R."/>
            <person name="Ronning C.M."/>
            <person name="Nierman W.C."/>
            <person name="Sogaard-Andersen L."/>
        </authorList>
    </citation>
    <scope>NUCLEOTIDE SEQUENCE [LARGE SCALE GENOMIC DNA]</scope>
    <source>
        <strain evidence="3 5">DW4/3-1</strain>
    </source>
</reference>
<dbReference type="InterPro" id="IPR041407">
    <property type="entry name" value="MazG_C"/>
</dbReference>
<dbReference type="EMBL" id="CP002271">
    <property type="protein sequence ID" value="ADO73734.1"/>
    <property type="molecule type" value="Genomic_DNA"/>
</dbReference>
<dbReference type="OrthoDB" id="5953925at2"/>
<name>Q08VM2_STIAD</name>
<dbReference type="AlphaFoldDB" id="Q08VM2"/>
<accession>Q08VM2</accession>
<evidence type="ECO:0000313" key="4">
    <source>
        <dbReference type="EMBL" id="EAU64525.1"/>
    </source>
</evidence>
<dbReference type="HOGENOM" id="CLU_775924_0_0_7"/>
<dbReference type="Gene3D" id="1.10.287.1080">
    <property type="entry name" value="MazG-like"/>
    <property type="match status" value="1"/>
</dbReference>
<feature type="domain" description="MazG C-terminal" evidence="2">
    <location>
        <begin position="109"/>
        <end position="293"/>
    </location>
</feature>
<dbReference type="PATRIC" id="fig|378806.16.peg.3482"/>
<dbReference type="Pfam" id="PF03819">
    <property type="entry name" value="MazG"/>
    <property type="match status" value="1"/>
</dbReference>
<dbReference type="eggNOG" id="COG1694">
    <property type="taxonomic scope" value="Bacteria"/>
</dbReference>
<evidence type="ECO:0000313" key="3">
    <source>
        <dbReference type="EMBL" id="ADO73734.1"/>
    </source>
</evidence>
<keyword evidence="5" id="KW-1185">Reference proteome</keyword>
<reference evidence="4 6" key="1">
    <citation type="submission" date="2006-04" db="EMBL/GenBank/DDBJ databases">
        <authorList>
            <person name="Nierman W.C."/>
        </authorList>
    </citation>
    <scope>NUCLEOTIDE SEQUENCE [LARGE SCALE GENOMIC DNA]</scope>
    <source>
        <strain evidence="4 6">DW4/3-1</strain>
    </source>
</reference>
<evidence type="ECO:0000259" key="2">
    <source>
        <dbReference type="Pfam" id="PF18722"/>
    </source>
</evidence>
<dbReference type="InterPro" id="IPR004518">
    <property type="entry name" value="MazG-like_dom"/>
</dbReference>
<dbReference type="Proteomes" id="UP000032702">
    <property type="component" value="Unassembled WGS sequence"/>
</dbReference>
<dbReference type="Proteomes" id="UP000001351">
    <property type="component" value="Chromosome"/>
</dbReference>
<proteinExistence type="predicted"/>
<evidence type="ECO:0000313" key="6">
    <source>
        <dbReference type="Proteomes" id="UP000032702"/>
    </source>
</evidence>
<dbReference type="RefSeq" id="WP_002616438.1">
    <property type="nucleotide sequence ID" value="NC_014623.1"/>
</dbReference>
<feature type="domain" description="NTP pyrophosphohydrolase MazG-like" evidence="1">
    <location>
        <begin position="56"/>
        <end position="95"/>
    </location>
</feature>
<organism evidence="4 6">
    <name type="scientific">Stigmatella aurantiaca (strain DW4/3-1)</name>
    <dbReference type="NCBI Taxonomy" id="378806"/>
    <lineage>
        <taxon>Bacteria</taxon>
        <taxon>Pseudomonadati</taxon>
        <taxon>Myxococcota</taxon>
        <taxon>Myxococcia</taxon>
        <taxon>Myxococcales</taxon>
        <taxon>Cystobacterineae</taxon>
        <taxon>Archangiaceae</taxon>
        <taxon>Stigmatella</taxon>
    </lineage>
</organism>
<evidence type="ECO:0000313" key="5">
    <source>
        <dbReference type="Proteomes" id="UP000001351"/>
    </source>
</evidence>
<evidence type="ECO:0000259" key="1">
    <source>
        <dbReference type="Pfam" id="PF03819"/>
    </source>
</evidence>
<dbReference type="EMBL" id="AAMD01000113">
    <property type="protein sequence ID" value="EAU64525.1"/>
    <property type="molecule type" value="Genomic_DNA"/>
</dbReference>
<protein>
    <submittedName>
        <fullName evidence="3 4">Pyrophosphatase</fullName>
    </submittedName>
</protein>
<dbReference type="CDD" id="cd11541">
    <property type="entry name" value="NTP-PPase_u4"/>
    <property type="match status" value="1"/>
</dbReference>
<dbReference type="InterPro" id="IPR011379">
    <property type="entry name" value="MazG-related_GP37"/>
</dbReference>
<dbReference type="Pfam" id="PF18722">
    <property type="entry name" value="MazG_C"/>
    <property type="match status" value="1"/>
</dbReference>
<gene>
    <name evidence="3" type="ordered locus">STAUR_5974</name>
    <name evidence="4" type="ORF">STIAU_1104</name>
</gene>
<dbReference type="KEGG" id="sur:STAUR_5974"/>
<dbReference type="SUPFAM" id="SSF101386">
    <property type="entry name" value="all-alpha NTP pyrophosphatases"/>
    <property type="match status" value="1"/>
</dbReference>
<sequence>MDLREYQRRAQETDRNPSNAEEGLIVPLLGLAGEVGTLLSDYKKKLRDRDTYRLFKENVAEELGDILWYVANVATKFGLELDEIARLNLKKTRERFLREDTSECTSPYSFFDDGFPAEEQLPRQFSVEFTQQMQGKTATVFLKWEGHIIGNRLTDNAYADDGYRFHDVFHLSYAAFLGWSPVMRKLMDRKRRSQPKVDEVEDGGRSAVIEEGISAYVFSYAVDHDFLQNSRALDDELLRTIKKLTTNLEVRERSPAQWEQAILMGYRVWRNMRTHEGGRVHVDMLKRTLTYSTCNR</sequence>